<keyword evidence="3" id="KW-1185">Reference proteome</keyword>
<sequence>MDLAEIARELYTADPAGFVAARDRAAREADDDLARRIKKLRKPTLAAWAVNRLVASEPARFDELLDLGERLRAAQRELRGDELRDLAAERARLLRAVTDRAVELAAEGGHVLGEAARNQIEQTFTAALSDPDAAAAVRAATLAAPLEYSGFGLDELAAASIRRRSAGPKEGRSARPTKGSGDEPGGELVRLRNRLREKEDHVSEAEREVRGAEEEQHEAEQCAQRLREELADAQERLRTAGENLRAARHKHQRAVRARDTAARELDRERPPE</sequence>
<feature type="region of interest" description="Disordered" evidence="1">
    <location>
        <begin position="163"/>
        <end position="272"/>
    </location>
</feature>
<evidence type="ECO:0008006" key="4">
    <source>
        <dbReference type="Google" id="ProtNLM"/>
    </source>
</evidence>
<dbReference type="EMBL" id="BAAARA010000004">
    <property type="protein sequence ID" value="GAA2341285.1"/>
    <property type="molecule type" value="Genomic_DNA"/>
</dbReference>
<feature type="compositionally biased region" description="Basic and acidic residues" evidence="1">
    <location>
        <begin position="256"/>
        <end position="272"/>
    </location>
</feature>
<gene>
    <name evidence="2" type="ORF">GCM10009854_17210</name>
</gene>
<dbReference type="RefSeq" id="WP_344128572.1">
    <property type="nucleotide sequence ID" value="NZ_BAAARA010000004.1"/>
</dbReference>
<protein>
    <recommendedName>
        <fullName evidence="4">Transposase</fullName>
    </recommendedName>
</protein>
<name>A0ABN3G004_9PSEU</name>
<proteinExistence type="predicted"/>
<feature type="compositionally biased region" description="Basic and acidic residues" evidence="1">
    <location>
        <begin position="194"/>
        <end position="239"/>
    </location>
</feature>
<reference evidence="2 3" key="1">
    <citation type="journal article" date="2019" name="Int. J. Syst. Evol. Microbiol.">
        <title>The Global Catalogue of Microorganisms (GCM) 10K type strain sequencing project: providing services to taxonomists for standard genome sequencing and annotation.</title>
        <authorList>
            <consortium name="The Broad Institute Genomics Platform"/>
            <consortium name="The Broad Institute Genome Sequencing Center for Infectious Disease"/>
            <person name="Wu L."/>
            <person name="Ma J."/>
        </authorList>
    </citation>
    <scope>NUCLEOTIDE SEQUENCE [LARGE SCALE GENOMIC DNA]</scope>
    <source>
        <strain evidence="2 3">JCM 16221</strain>
    </source>
</reference>
<organism evidence="2 3">
    <name type="scientific">Saccharopolyspora halophila</name>
    <dbReference type="NCBI Taxonomy" id="405551"/>
    <lineage>
        <taxon>Bacteria</taxon>
        <taxon>Bacillati</taxon>
        <taxon>Actinomycetota</taxon>
        <taxon>Actinomycetes</taxon>
        <taxon>Pseudonocardiales</taxon>
        <taxon>Pseudonocardiaceae</taxon>
        <taxon>Saccharopolyspora</taxon>
    </lineage>
</organism>
<feature type="compositionally biased region" description="Basic residues" evidence="1">
    <location>
        <begin position="246"/>
        <end position="255"/>
    </location>
</feature>
<evidence type="ECO:0000313" key="3">
    <source>
        <dbReference type="Proteomes" id="UP001501218"/>
    </source>
</evidence>
<evidence type="ECO:0000313" key="2">
    <source>
        <dbReference type="EMBL" id="GAA2341285.1"/>
    </source>
</evidence>
<dbReference type="Proteomes" id="UP001501218">
    <property type="component" value="Unassembled WGS sequence"/>
</dbReference>
<comment type="caution">
    <text evidence="2">The sequence shown here is derived from an EMBL/GenBank/DDBJ whole genome shotgun (WGS) entry which is preliminary data.</text>
</comment>
<accession>A0ABN3G004</accession>
<evidence type="ECO:0000256" key="1">
    <source>
        <dbReference type="SAM" id="MobiDB-lite"/>
    </source>
</evidence>